<keyword evidence="2" id="KW-1185">Reference proteome</keyword>
<reference evidence="1" key="1">
    <citation type="submission" date="2022-10" db="EMBL/GenBank/DDBJ databases">
        <title>Complete Genome of Trichothecium roseum strain YXFP-22015, a Plant Pathogen Isolated from Citrus.</title>
        <authorList>
            <person name="Wang Y."/>
            <person name="Zhu L."/>
        </authorList>
    </citation>
    <scope>NUCLEOTIDE SEQUENCE</scope>
    <source>
        <strain evidence="1">YXFP-22015</strain>
    </source>
</reference>
<proteinExistence type="predicted"/>
<organism evidence="1 2">
    <name type="scientific">Trichothecium roseum</name>
    <dbReference type="NCBI Taxonomy" id="47278"/>
    <lineage>
        <taxon>Eukaryota</taxon>
        <taxon>Fungi</taxon>
        <taxon>Dikarya</taxon>
        <taxon>Ascomycota</taxon>
        <taxon>Pezizomycotina</taxon>
        <taxon>Sordariomycetes</taxon>
        <taxon>Hypocreomycetidae</taxon>
        <taxon>Hypocreales</taxon>
        <taxon>Hypocreales incertae sedis</taxon>
        <taxon>Trichothecium</taxon>
    </lineage>
</organism>
<name>A0ACC0VBA7_9HYPO</name>
<evidence type="ECO:0000313" key="2">
    <source>
        <dbReference type="Proteomes" id="UP001163324"/>
    </source>
</evidence>
<dbReference type="EMBL" id="CM047940">
    <property type="protein sequence ID" value="KAI9903717.1"/>
    <property type="molecule type" value="Genomic_DNA"/>
</dbReference>
<comment type="caution">
    <text evidence="1">The sequence shown here is derived from an EMBL/GenBank/DDBJ whole genome shotgun (WGS) entry which is preliminary data.</text>
</comment>
<protein>
    <submittedName>
        <fullName evidence="1">Uncharacterized protein</fullName>
    </submittedName>
</protein>
<sequence>MILMGDRGIPDGWRFMHGYYGHSVKLIDAGGKWVYCQLHLKSLQGTKFLTQDEAAACGPDYAQRDLYEAIERGDFPRWSLEAQTMTPAEAERAWEEQGINVLDLTHVWPQARYPRRKLGEIALDQNVENYFAEVEQAAFNPAHMPPGIQPSADPILQSRLFSYSDTHCHRLGVNHKQLPVNSPSPAATNNDTIGNFQRDGNMALFNQGSRPNYLSSTDPITLPSRPAADLDRVHAHFLSDAVTFLSAIRPEDFLAPRALWQKVWDEPARERFVQNVAHKFGCCPVEEPLRRQIAIFREVDPDMAARVEEATGIKGYAGIADMQFNGTYNCMAKDEGKRSAGGFTKAAGYQGAPKRGTHEAIGAAMNGH</sequence>
<evidence type="ECO:0000313" key="1">
    <source>
        <dbReference type="EMBL" id="KAI9903717.1"/>
    </source>
</evidence>
<accession>A0ACC0VBA7</accession>
<dbReference type="Proteomes" id="UP001163324">
    <property type="component" value="Chromosome 1"/>
</dbReference>
<gene>
    <name evidence="1" type="ORF">N3K66_000246</name>
</gene>